<dbReference type="AlphaFoldDB" id="A0A2S4MCI4"/>
<sequence>MPKAISTDDALDGGDSKPVPIRFRPLHGFLKLIVETDSSRSLLSRFRAGTILFALLAAFGGVGYFLPAFLSRYF</sequence>
<accession>A0A2S4MCI4</accession>
<proteinExistence type="predicted"/>
<evidence type="ECO:0000313" key="3">
    <source>
        <dbReference type="Proteomes" id="UP000236919"/>
    </source>
</evidence>
<evidence type="ECO:0000256" key="1">
    <source>
        <dbReference type="SAM" id="Phobius"/>
    </source>
</evidence>
<name>A0A2S4MCI4_9HYPH</name>
<keyword evidence="1" id="KW-1133">Transmembrane helix</keyword>
<organism evidence="2 3">
    <name type="scientific">Bosea psychrotolerans</name>
    <dbReference type="NCBI Taxonomy" id="1871628"/>
    <lineage>
        <taxon>Bacteria</taxon>
        <taxon>Pseudomonadati</taxon>
        <taxon>Pseudomonadota</taxon>
        <taxon>Alphaproteobacteria</taxon>
        <taxon>Hyphomicrobiales</taxon>
        <taxon>Boseaceae</taxon>
        <taxon>Bosea</taxon>
    </lineage>
</organism>
<comment type="caution">
    <text evidence="2">The sequence shown here is derived from an EMBL/GenBank/DDBJ whole genome shotgun (WGS) entry which is preliminary data.</text>
</comment>
<gene>
    <name evidence="2" type="ORF">CYD53_10589</name>
</gene>
<keyword evidence="1" id="KW-0812">Transmembrane</keyword>
<dbReference type="EMBL" id="PQFZ01000005">
    <property type="protein sequence ID" value="POR52424.1"/>
    <property type="molecule type" value="Genomic_DNA"/>
</dbReference>
<keyword evidence="1" id="KW-0472">Membrane</keyword>
<protein>
    <submittedName>
        <fullName evidence="2">Uncharacterized protein</fullName>
    </submittedName>
</protein>
<reference evidence="2 3" key="1">
    <citation type="submission" date="2018-01" db="EMBL/GenBank/DDBJ databases">
        <title>Genomic Encyclopedia of Type Strains, Phase III (KMG-III): the genomes of soil and plant-associated and newly described type strains.</title>
        <authorList>
            <person name="Whitman W."/>
        </authorList>
    </citation>
    <scope>NUCLEOTIDE SEQUENCE [LARGE SCALE GENOMIC DNA]</scope>
    <source>
        <strain evidence="2 3">1131</strain>
    </source>
</reference>
<keyword evidence="3" id="KW-1185">Reference proteome</keyword>
<evidence type="ECO:0000313" key="2">
    <source>
        <dbReference type="EMBL" id="POR52424.1"/>
    </source>
</evidence>
<dbReference type="Proteomes" id="UP000236919">
    <property type="component" value="Unassembled WGS sequence"/>
</dbReference>
<feature type="transmembrane region" description="Helical" evidence="1">
    <location>
        <begin position="48"/>
        <end position="70"/>
    </location>
</feature>